<proteinExistence type="predicted"/>
<evidence type="ECO:0000313" key="2">
    <source>
        <dbReference type="Proteomes" id="UP000319817"/>
    </source>
</evidence>
<dbReference type="PRINTS" id="PR00313">
    <property type="entry name" value="CABNDNGRPT"/>
</dbReference>
<organism evidence="1 2">
    <name type="scientific">Stieleria marina</name>
    <dbReference type="NCBI Taxonomy" id="1930275"/>
    <lineage>
        <taxon>Bacteria</taxon>
        <taxon>Pseudomonadati</taxon>
        <taxon>Planctomycetota</taxon>
        <taxon>Planctomycetia</taxon>
        <taxon>Pirellulales</taxon>
        <taxon>Pirellulaceae</taxon>
        <taxon>Stieleria</taxon>
    </lineage>
</organism>
<keyword evidence="2" id="KW-1185">Reference proteome</keyword>
<dbReference type="RefSeq" id="WP_419190006.1">
    <property type="nucleotide sequence ID" value="NZ_CP036526.1"/>
</dbReference>
<dbReference type="EMBL" id="CP036526">
    <property type="protein sequence ID" value="QDT10788.1"/>
    <property type="molecule type" value="Genomic_DNA"/>
</dbReference>
<dbReference type="Gene3D" id="2.150.10.10">
    <property type="entry name" value="Serralysin-like metalloprotease, C-terminal"/>
    <property type="match status" value="1"/>
</dbReference>
<dbReference type="InterPro" id="IPR011049">
    <property type="entry name" value="Serralysin-like_metalloprot_C"/>
</dbReference>
<accession>A0A517NUI1</accession>
<evidence type="ECO:0000313" key="1">
    <source>
        <dbReference type="EMBL" id="QDT10788.1"/>
    </source>
</evidence>
<gene>
    <name evidence="1" type="ORF">K239x_27790</name>
</gene>
<dbReference type="Proteomes" id="UP000319817">
    <property type="component" value="Chromosome"/>
</dbReference>
<reference evidence="1 2" key="1">
    <citation type="submission" date="2019-02" db="EMBL/GenBank/DDBJ databases">
        <title>Deep-cultivation of Planctomycetes and their phenomic and genomic characterization uncovers novel biology.</title>
        <authorList>
            <person name="Wiegand S."/>
            <person name="Jogler M."/>
            <person name="Boedeker C."/>
            <person name="Pinto D."/>
            <person name="Vollmers J."/>
            <person name="Rivas-Marin E."/>
            <person name="Kohn T."/>
            <person name="Peeters S.H."/>
            <person name="Heuer A."/>
            <person name="Rast P."/>
            <person name="Oberbeckmann S."/>
            <person name="Bunk B."/>
            <person name="Jeske O."/>
            <person name="Meyerdierks A."/>
            <person name="Storesund J.E."/>
            <person name="Kallscheuer N."/>
            <person name="Luecker S."/>
            <person name="Lage O.M."/>
            <person name="Pohl T."/>
            <person name="Merkel B.J."/>
            <person name="Hornburger P."/>
            <person name="Mueller R.-W."/>
            <person name="Bruemmer F."/>
            <person name="Labrenz M."/>
            <person name="Spormann A.M."/>
            <person name="Op den Camp H."/>
            <person name="Overmann J."/>
            <person name="Amann R."/>
            <person name="Jetten M.S.M."/>
            <person name="Mascher T."/>
            <person name="Medema M.H."/>
            <person name="Devos D.P."/>
            <person name="Kaster A.-K."/>
            <person name="Ovreas L."/>
            <person name="Rohde M."/>
            <person name="Galperin M.Y."/>
            <person name="Jogler C."/>
        </authorList>
    </citation>
    <scope>NUCLEOTIDE SEQUENCE [LARGE SCALE GENOMIC DNA]</scope>
    <source>
        <strain evidence="1 2">K23_9</strain>
    </source>
</reference>
<dbReference type="AlphaFoldDB" id="A0A517NUI1"/>
<sequence length="246" mass="26963">MGTPDDDKILILVTDDRIRFFINGDSVGRIREDDLPNNPAVNEEISLPNPLKIYISGGEGNDSISLLIEESDESPLDLHDRAVFLLYGDDGDDKLISAGIDQVGFCGGKGADVLIGDGAHSQYAVCDLQIQDLETFEPLSSPDLSRDIIFPGNEGSTVFRNYYLQFDAVSHSSSTLVNFDKTPRKLPSVPTIVSREKANTTIYEPDPIVFDSILLDQDYVINDSGCTVMDVYFSEDGSTMSHSIVD</sequence>
<protein>
    <submittedName>
        <fullName evidence="1">Uncharacterized protein</fullName>
    </submittedName>
</protein>
<name>A0A517NUI1_9BACT</name>